<proteinExistence type="predicted"/>
<keyword evidence="9" id="KW-1185">Reference proteome</keyword>
<gene>
    <name evidence="8" type="ORF">GCM10007859_16260</name>
</gene>
<dbReference type="SUPFAM" id="SSF74653">
    <property type="entry name" value="TolA/TonB C-terminal domain"/>
    <property type="match status" value="1"/>
</dbReference>
<accession>A0ABQ6BI63</accession>
<sequence length="243" mass="25964">MMIKTAGGPGLVSPIDFHERKTPRFSKATWVAVGIVVTAHVGLGAAMYYQRFEMPVLEAPAQPNPFDITMVRPEPKPLPEPTPVEPAPPNTRVNEPTTPARDAETVFVTQGETVSDSTTITTATVSPDPVEDAAPVETVRPQPPAVITNPSWSRQPSADQMMRAYPDRALNSGVAGAATLNCLVLPTGAVTDCNVSRETPGGYGFGRAAQGLSRHFRVNPRTVNGAAEGSRVNINLRFNLPED</sequence>
<evidence type="ECO:0000256" key="3">
    <source>
        <dbReference type="ARBA" id="ARBA00022989"/>
    </source>
</evidence>
<evidence type="ECO:0000256" key="2">
    <source>
        <dbReference type="ARBA" id="ARBA00022692"/>
    </source>
</evidence>
<dbReference type="NCBIfam" id="TIGR01352">
    <property type="entry name" value="tonB_Cterm"/>
    <property type="match status" value="1"/>
</dbReference>
<dbReference type="InterPro" id="IPR006260">
    <property type="entry name" value="TonB/TolA_C"/>
</dbReference>
<keyword evidence="3 6" id="KW-1133">Transmembrane helix</keyword>
<evidence type="ECO:0000256" key="4">
    <source>
        <dbReference type="ARBA" id="ARBA00023136"/>
    </source>
</evidence>
<dbReference type="PROSITE" id="PS52015">
    <property type="entry name" value="TONB_CTD"/>
    <property type="match status" value="1"/>
</dbReference>
<dbReference type="RefSeq" id="WP_284222469.1">
    <property type="nucleotide sequence ID" value="NZ_BSOY01000031.1"/>
</dbReference>
<keyword evidence="2 6" id="KW-0812">Transmembrane</keyword>
<comment type="subcellular location">
    <subcellularLocation>
        <location evidence="1">Membrane</location>
        <topology evidence="1">Single-pass membrane protein</topology>
    </subcellularLocation>
</comment>
<evidence type="ECO:0000313" key="8">
    <source>
        <dbReference type="EMBL" id="GLS01611.1"/>
    </source>
</evidence>
<name>A0ABQ6BI63_9CAUL</name>
<evidence type="ECO:0000256" key="1">
    <source>
        <dbReference type="ARBA" id="ARBA00004167"/>
    </source>
</evidence>
<evidence type="ECO:0000313" key="9">
    <source>
        <dbReference type="Proteomes" id="UP001156921"/>
    </source>
</evidence>
<dbReference type="EMBL" id="BSOY01000031">
    <property type="protein sequence ID" value="GLS01611.1"/>
    <property type="molecule type" value="Genomic_DNA"/>
</dbReference>
<protein>
    <recommendedName>
        <fullName evidence="7">TonB C-terminal domain-containing protein</fullName>
    </recommendedName>
</protein>
<evidence type="ECO:0000256" key="5">
    <source>
        <dbReference type="SAM" id="MobiDB-lite"/>
    </source>
</evidence>
<feature type="compositionally biased region" description="Pro residues" evidence="5">
    <location>
        <begin position="76"/>
        <end position="89"/>
    </location>
</feature>
<feature type="compositionally biased region" description="Low complexity" evidence="5">
    <location>
        <begin position="113"/>
        <end position="128"/>
    </location>
</feature>
<comment type="caution">
    <text evidence="8">The sequence shown here is derived from an EMBL/GenBank/DDBJ whole genome shotgun (WGS) entry which is preliminary data.</text>
</comment>
<reference evidence="9" key="1">
    <citation type="journal article" date="2019" name="Int. J. Syst. Evol. Microbiol.">
        <title>The Global Catalogue of Microorganisms (GCM) 10K type strain sequencing project: providing services to taxonomists for standard genome sequencing and annotation.</title>
        <authorList>
            <consortium name="The Broad Institute Genomics Platform"/>
            <consortium name="The Broad Institute Genome Sequencing Center for Infectious Disease"/>
            <person name="Wu L."/>
            <person name="Ma J."/>
        </authorList>
    </citation>
    <scope>NUCLEOTIDE SEQUENCE [LARGE SCALE GENOMIC DNA]</scope>
    <source>
        <strain evidence="9">NBRC 110107</strain>
    </source>
</reference>
<feature type="domain" description="TonB C-terminal" evidence="7">
    <location>
        <begin position="150"/>
        <end position="243"/>
    </location>
</feature>
<feature type="region of interest" description="Disordered" evidence="5">
    <location>
        <begin position="111"/>
        <end position="136"/>
    </location>
</feature>
<dbReference type="Gene3D" id="3.30.1150.10">
    <property type="match status" value="1"/>
</dbReference>
<evidence type="ECO:0000256" key="6">
    <source>
        <dbReference type="SAM" id="Phobius"/>
    </source>
</evidence>
<keyword evidence="4 6" id="KW-0472">Membrane</keyword>
<organism evidence="8 9">
    <name type="scientific">Brevundimonas denitrificans</name>
    <dbReference type="NCBI Taxonomy" id="1443434"/>
    <lineage>
        <taxon>Bacteria</taxon>
        <taxon>Pseudomonadati</taxon>
        <taxon>Pseudomonadota</taxon>
        <taxon>Alphaproteobacteria</taxon>
        <taxon>Caulobacterales</taxon>
        <taxon>Caulobacteraceae</taxon>
        <taxon>Brevundimonas</taxon>
    </lineage>
</organism>
<dbReference type="InterPro" id="IPR037682">
    <property type="entry name" value="TonB_C"/>
</dbReference>
<feature type="transmembrane region" description="Helical" evidence="6">
    <location>
        <begin position="28"/>
        <end position="49"/>
    </location>
</feature>
<evidence type="ECO:0000259" key="7">
    <source>
        <dbReference type="PROSITE" id="PS52015"/>
    </source>
</evidence>
<feature type="region of interest" description="Disordered" evidence="5">
    <location>
        <begin position="74"/>
        <end position="97"/>
    </location>
</feature>
<dbReference type="Proteomes" id="UP001156921">
    <property type="component" value="Unassembled WGS sequence"/>
</dbReference>
<dbReference type="Pfam" id="PF03544">
    <property type="entry name" value="TonB_C"/>
    <property type="match status" value="1"/>
</dbReference>